<evidence type="ECO:0000313" key="2">
    <source>
        <dbReference type="EMBL" id="RSL55864.1"/>
    </source>
</evidence>
<sequence length="85" mass="9386">MAACSSREDPDPTAWFWEYGIRHLVILKAPLMHSEIQTLSGPSRAYRARFSGTAGPERRPESEHITNEQEGLVGGTVEGVAHLPK</sequence>
<evidence type="ECO:0000313" key="3">
    <source>
        <dbReference type="Proteomes" id="UP000288168"/>
    </source>
</evidence>
<reference evidence="2 3" key="1">
    <citation type="submission" date="2017-06" db="EMBL/GenBank/DDBJ databases">
        <title>Comparative genomic analysis of Ambrosia Fusariam Clade fungi.</title>
        <authorList>
            <person name="Stajich J.E."/>
            <person name="Carrillo J."/>
            <person name="Kijimoto T."/>
            <person name="Eskalen A."/>
            <person name="O'Donnell K."/>
            <person name="Kasson M."/>
        </authorList>
    </citation>
    <scope>NUCLEOTIDE SEQUENCE [LARGE SCALE GENOMIC DNA]</scope>
    <source>
        <strain evidence="2 3">NRRL62584</strain>
    </source>
</reference>
<gene>
    <name evidence="2" type="ORF">CEP54_009129</name>
</gene>
<name>A0A428PSA6_9HYPO</name>
<evidence type="ECO:0000256" key="1">
    <source>
        <dbReference type="SAM" id="MobiDB-lite"/>
    </source>
</evidence>
<keyword evidence="3" id="KW-1185">Reference proteome</keyword>
<accession>A0A428PSA6</accession>
<proteinExistence type="predicted"/>
<dbReference type="EMBL" id="NKCI01000097">
    <property type="protein sequence ID" value="RSL55864.1"/>
    <property type="molecule type" value="Genomic_DNA"/>
</dbReference>
<dbReference type="AlphaFoldDB" id="A0A428PSA6"/>
<organism evidence="2 3">
    <name type="scientific">Fusarium duplospermum</name>
    <dbReference type="NCBI Taxonomy" id="1325734"/>
    <lineage>
        <taxon>Eukaryota</taxon>
        <taxon>Fungi</taxon>
        <taxon>Dikarya</taxon>
        <taxon>Ascomycota</taxon>
        <taxon>Pezizomycotina</taxon>
        <taxon>Sordariomycetes</taxon>
        <taxon>Hypocreomycetidae</taxon>
        <taxon>Hypocreales</taxon>
        <taxon>Nectriaceae</taxon>
        <taxon>Fusarium</taxon>
        <taxon>Fusarium solani species complex</taxon>
    </lineage>
</organism>
<feature type="region of interest" description="Disordered" evidence="1">
    <location>
        <begin position="47"/>
        <end position="70"/>
    </location>
</feature>
<comment type="caution">
    <text evidence="2">The sequence shown here is derived from an EMBL/GenBank/DDBJ whole genome shotgun (WGS) entry which is preliminary data.</text>
</comment>
<protein>
    <submittedName>
        <fullName evidence="2">Uncharacterized protein</fullName>
    </submittedName>
</protein>
<feature type="compositionally biased region" description="Basic and acidic residues" evidence="1">
    <location>
        <begin position="56"/>
        <end position="67"/>
    </location>
</feature>
<dbReference type="Proteomes" id="UP000288168">
    <property type="component" value="Unassembled WGS sequence"/>
</dbReference>